<dbReference type="PROSITE" id="PS00194">
    <property type="entry name" value="THIOREDOXIN_1"/>
    <property type="match status" value="1"/>
</dbReference>
<dbReference type="InterPro" id="IPR036249">
    <property type="entry name" value="Thioredoxin-like_sf"/>
</dbReference>
<dbReference type="SUPFAM" id="SSF52833">
    <property type="entry name" value="Thioredoxin-like"/>
    <property type="match status" value="1"/>
</dbReference>
<dbReference type="PANTHER" id="PTHR42852:SF17">
    <property type="entry name" value="THIOREDOXIN-LIKE PROTEIN HI_1115"/>
    <property type="match status" value="1"/>
</dbReference>
<dbReference type="PROSITE" id="PS51352">
    <property type="entry name" value="THIOREDOXIN_2"/>
    <property type="match status" value="1"/>
</dbReference>
<sequence length="179" mass="20796">MSLLIKGTSFLVMKVKEYRMKKWMFILLLIPFLVVGQNVKQLELDDVNGDTFVLSDNLNHDATIISFWATWCLPCQKEHPALQAMKEKLKDKDIQILAISTDSPRSLAKVKKYVRSHKYDFVFLLDPSGEFARELLVTDIPYTIVLDKNGDVVFTHSGYRKGDELELEKELMKLWQEKK</sequence>
<protein>
    <submittedName>
        <fullName evidence="3">TlpA family protein disulfide reductase</fullName>
    </submittedName>
</protein>
<dbReference type="InterPro" id="IPR013766">
    <property type="entry name" value="Thioredoxin_domain"/>
</dbReference>
<evidence type="ECO:0000259" key="2">
    <source>
        <dbReference type="PROSITE" id="PS51352"/>
    </source>
</evidence>
<dbReference type="Proteomes" id="UP000886124">
    <property type="component" value="Unassembled WGS sequence"/>
</dbReference>
<evidence type="ECO:0000256" key="1">
    <source>
        <dbReference type="ARBA" id="ARBA00023284"/>
    </source>
</evidence>
<dbReference type="AlphaFoldDB" id="A0A7V5PQK6"/>
<comment type="caution">
    <text evidence="3">The sequence shown here is derived from an EMBL/GenBank/DDBJ whole genome shotgun (WGS) entry which is preliminary data.</text>
</comment>
<dbReference type="InterPro" id="IPR000866">
    <property type="entry name" value="AhpC/TSA"/>
</dbReference>
<reference evidence="3" key="1">
    <citation type="journal article" date="2020" name="mSystems">
        <title>Genome- and Community-Level Interaction Insights into Carbon Utilization and Element Cycling Functions of Hydrothermarchaeota in Hydrothermal Sediment.</title>
        <authorList>
            <person name="Zhou Z."/>
            <person name="Liu Y."/>
            <person name="Xu W."/>
            <person name="Pan J."/>
            <person name="Luo Z.H."/>
            <person name="Li M."/>
        </authorList>
    </citation>
    <scope>NUCLEOTIDE SEQUENCE [LARGE SCALE GENOMIC DNA]</scope>
    <source>
        <strain evidence="3">HyVt-527</strain>
    </source>
</reference>
<dbReference type="Pfam" id="PF00578">
    <property type="entry name" value="AhpC-TSA"/>
    <property type="match status" value="1"/>
</dbReference>
<dbReference type="PANTHER" id="PTHR42852">
    <property type="entry name" value="THIOL:DISULFIDE INTERCHANGE PROTEIN DSBE"/>
    <property type="match status" value="1"/>
</dbReference>
<accession>A0A7V5PQK6</accession>
<keyword evidence="1" id="KW-0676">Redox-active center</keyword>
<dbReference type="InterPro" id="IPR050553">
    <property type="entry name" value="Thioredoxin_ResA/DsbE_sf"/>
</dbReference>
<dbReference type="GO" id="GO:0016491">
    <property type="term" value="F:oxidoreductase activity"/>
    <property type="evidence" value="ECO:0007669"/>
    <property type="project" value="InterPro"/>
</dbReference>
<proteinExistence type="predicted"/>
<dbReference type="EMBL" id="DROD01000511">
    <property type="protein sequence ID" value="HHJ53110.1"/>
    <property type="molecule type" value="Genomic_DNA"/>
</dbReference>
<organism evidence="3">
    <name type="scientific">Caldithrix abyssi</name>
    <dbReference type="NCBI Taxonomy" id="187145"/>
    <lineage>
        <taxon>Bacteria</taxon>
        <taxon>Pseudomonadati</taxon>
        <taxon>Calditrichota</taxon>
        <taxon>Calditrichia</taxon>
        <taxon>Calditrichales</taxon>
        <taxon>Calditrichaceae</taxon>
        <taxon>Caldithrix</taxon>
    </lineage>
</organism>
<name>A0A7V5PQK6_CALAY</name>
<dbReference type="Gene3D" id="3.40.30.10">
    <property type="entry name" value="Glutaredoxin"/>
    <property type="match status" value="1"/>
</dbReference>
<gene>
    <name evidence="3" type="ORF">ENJ89_07935</name>
</gene>
<evidence type="ECO:0000313" key="3">
    <source>
        <dbReference type="EMBL" id="HHJ53110.1"/>
    </source>
</evidence>
<feature type="domain" description="Thioredoxin" evidence="2">
    <location>
        <begin position="33"/>
        <end position="176"/>
    </location>
</feature>
<dbReference type="InterPro" id="IPR017937">
    <property type="entry name" value="Thioredoxin_CS"/>
</dbReference>
<dbReference type="GO" id="GO:0016209">
    <property type="term" value="F:antioxidant activity"/>
    <property type="evidence" value="ECO:0007669"/>
    <property type="project" value="InterPro"/>
</dbReference>
<dbReference type="CDD" id="cd02966">
    <property type="entry name" value="TlpA_like_family"/>
    <property type="match status" value="1"/>
</dbReference>